<dbReference type="GO" id="GO:0004103">
    <property type="term" value="F:choline kinase activity"/>
    <property type="evidence" value="ECO:0007669"/>
    <property type="project" value="TreeGrafter"/>
</dbReference>
<sequence>MQSGQNVMECHSEGALGKSDKTANLRYIPTLKTGDIGPTVDNKKVGDTLVINESNLRAPSPRGANGDDDSEAESYRDGRTEVVDMDMKGRAFAWCRDFLSGSWKSIPEEDFQISIVSGGLSNQLFMCSLPDHAHTIGDEPRRVLLRVYGAILQGVDSLVLESVMFAILAERALGPRLYGIFPEGRLEQYLPSNRLRTEQLFVPELSAEIASKMARFHRMVMPFNKEPKWLFGTIGRYMDQVMNLKFAREAHVKKYNKLIKYDLPEESGRVVTSCLSSSGNILMLEDRDCTSTGKLMLIDFEYSSYNYRGFDFGNHFCEWCYDYTYNQWPFYKCTPDNYPSREQQLHFIRNYLVETGGYSESTMHEDQARIEQDLLVEANRFAMASHFLWGLWSIIQARISKIEFGYMDYAQSRFDAYFKQKRLFS</sequence>
<dbReference type="GeneTree" id="ENSGT00950000182939"/>
<evidence type="ECO:0000256" key="4">
    <source>
        <dbReference type="ARBA" id="ARBA00038211"/>
    </source>
</evidence>
<evidence type="ECO:0000256" key="2">
    <source>
        <dbReference type="ARBA" id="ARBA00023264"/>
    </source>
</evidence>
<keyword evidence="1" id="KW-0594">Phospholipid biosynthesis</keyword>
<keyword evidence="8" id="KW-1185">Reference proteome</keyword>
<name>A0A673XUZ2_SALTR</name>
<keyword evidence="2" id="KW-1208">Phospholipid metabolism</keyword>
<dbReference type="CDD" id="cd05156">
    <property type="entry name" value="ChoK_euk"/>
    <property type="match status" value="1"/>
</dbReference>
<dbReference type="EC" id="2.7.1.82" evidence="5"/>
<dbReference type="InterPro" id="IPR011009">
    <property type="entry name" value="Kinase-like_dom_sf"/>
</dbReference>
<organism evidence="7 8">
    <name type="scientific">Salmo trutta</name>
    <name type="common">Brown trout</name>
    <dbReference type="NCBI Taxonomy" id="8032"/>
    <lineage>
        <taxon>Eukaryota</taxon>
        <taxon>Metazoa</taxon>
        <taxon>Chordata</taxon>
        <taxon>Craniata</taxon>
        <taxon>Vertebrata</taxon>
        <taxon>Euteleostomi</taxon>
        <taxon>Actinopterygii</taxon>
        <taxon>Neopterygii</taxon>
        <taxon>Teleostei</taxon>
        <taxon>Protacanthopterygii</taxon>
        <taxon>Salmoniformes</taxon>
        <taxon>Salmonidae</taxon>
        <taxon>Salmoninae</taxon>
        <taxon>Salmo</taxon>
    </lineage>
</organism>
<accession>A0A673XUZ2</accession>
<comment type="pathway">
    <text evidence="3">Phospholipid metabolism; phosphatidylethanolamine biosynthesis; phosphatidylethanolamine from ethanolamine: step 1/3.</text>
</comment>
<dbReference type="AlphaFoldDB" id="A0A673XUZ2"/>
<proteinExistence type="inferred from homology"/>
<dbReference type="Gene3D" id="3.90.1200.10">
    <property type="match status" value="1"/>
</dbReference>
<dbReference type="Gene3D" id="3.30.200.20">
    <property type="entry name" value="Phosphorylase Kinase, domain 1"/>
    <property type="match status" value="1"/>
</dbReference>
<dbReference type="Pfam" id="PF01633">
    <property type="entry name" value="Choline_kinase"/>
    <property type="match status" value="1"/>
</dbReference>
<dbReference type="PANTHER" id="PTHR22603">
    <property type="entry name" value="CHOLINE/ETHANOALAMINE KINASE"/>
    <property type="match status" value="1"/>
</dbReference>
<comment type="similarity">
    <text evidence="4">Belongs to the choline/ethanolamine kinase family.</text>
</comment>
<keyword evidence="1" id="KW-0443">Lipid metabolism</keyword>
<keyword evidence="1" id="KW-0444">Lipid biosynthesis</keyword>
<evidence type="ECO:0000313" key="7">
    <source>
        <dbReference type="Ensembl" id="ENSSTUP00000025257.1"/>
    </source>
</evidence>
<dbReference type="GO" id="GO:0006646">
    <property type="term" value="P:phosphatidylethanolamine biosynthetic process"/>
    <property type="evidence" value="ECO:0007669"/>
    <property type="project" value="TreeGrafter"/>
</dbReference>
<evidence type="ECO:0000256" key="3">
    <source>
        <dbReference type="ARBA" id="ARBA00037883"/>
    </source>
</evidence>
<dbReference type="PANTHER" id="PTHR22603:SF101">
    <property type="entry name" value="CHOLINE KINASE BETA"/>
    <property type="match status" value="1"/>
</dbReference>
<dbReference type="GO" id="GO:0005737">
    <property type="term" value="C:cytoplasm"/>
    <property type="evidence" value="ECO:0007669"/>
    <property type="project" value="TreeGrafter"/>
</dbReference>
<evidence type="ECO:0000256" key="6">
    <source>
        <dbReference type="SAM" id="MobiDB-lite"/>
    </source>
</evidence>
<feature type="region of interest" description="Disordered" evidence="6">
    <location>
        <begin position="52"/>
        <end position="78"/>
    </location>
</feature>
<dbReference type="GO" id="GO:0004305">
    <property type="term" value="F:ethanolamine kinase activity"/>
    <property type="evidence" value="ECO:0007669"/>
    <property type="project" value="UniProtKB-EC"/>
</dbReference>
<protein>
    <recommendedName>
        <fullName evidence="5">ethanolamine kinase</fullName>
        <ecNumber evidence="5">2.7.1.82</ecNumber>
    </recommendedName>
</protein>
<dbReference type="Proteomes" id="UP000472277">
    <property type="component" value="Chromosome 7"/>
</dbReference>
<evidence type="ECO:0000313" key="8">
    <source>
        <dbReference type="Proteomes" id="UP000472277"/>
    </source>
</evidence>
<reference evidence="7" key="2">
    <citation type="submission" date="2025-09" db="UniProtKB">
        <authorList>
            <consortium name="Ensembl"/>
        </authorList>
    </citation>
    <scope>IDENTIFICATION</scope>
</reference>
<dbReference type="SUPFAM" id="SSF56112">
    <property type="entry name" value="Protein kinase-like (PK-like)"/>
    <property type="match status" value="1"/>
</dbReference>
<reference evidence="7" key="1">
    <citation type="submission" date="2025-08" db="UniProtKB">
        <authorList>
            <consortium name="Ensembl"/>
        </authorList>
    </citation>
    <scope>IDENTIFICATION</scope>
</reference>
<evidence type="ECO:0000256" key="1">
    <source>
        <dbReference type="ARBA" id="ARBA00023209"/>
    </source>
</evidence>
<gene>
    <name evidence="7" type="primary">CHKB</name>
    <name evidence="7" type="synonym">chkb</name>
</gene>
<dbReference type="Ensembl" id="ENSSTUT00000026472.1">
    <property type="protein sequence ID" value="ENSSTUP00000025257.1"/>
    <property type="gene ID" value="ENSSTUG00000010921.1"/>
</dbReference>
<evidence type="ECO:0000256" key="5">
    <source>
        <dbReference type="ARBA" id="ARBA00038874"/>
    </source>
</evidence>